<gene>
    <name evidence="2" type="ORF">TRAPUB_13866</name>
</gene>
<feature type="compositionally biased region" description="Pro residues" evidence="1">
    <location>
        <begin position="340"/>
        <end position="350"/>
    </location>
</feature>
<dbReference type="Proteomes" id="UP000184267">
    <property type="component" value="Unassembled WGS sequence"/>
</dbReference>
<sequence>MFPKFSVKTRNGKTPEVTPPPHTIKAHGKYDIHVGPHVYHDTAIYEVHYLPVVEPIAEGSQTIQQPCHAQPATASGSGVQTSLSSIPFPAGTYVTPALSSKVSVAAQSNPVLANLLKAVISRTATDDQVKTLGLLIQSLEGVQSLEQPNPTLLGMSTAQFSPRSSSPKPFDIVLEFHERSSDRFILPRGDVVCELAASKTESPYRASDVIITCCVPFANAASLQTTPLHTEPPDNVTPEVVSFRISRVSQAVWELLSTWAGGPQKIEESRVKLAEIAKQAGPQLYLKHRLPEGELLEEIRVAVAPSYTFRPVKPAGADSNKAKRKSVTRRPTVSIAAAPSAPPEKPPPPPVKRRAQQKSKAPAPPPIACHSCGQRDVPLMMGGRRAITEIPQVQPNRANSGKPSTPVPYTTPIAVVPAPPFAIQWVAETGTTAPVGTSAAPAVPPPPTYYPPYPPSASPSHAAPPG</sequence>
<evidence type="ECO:0000256" key="1">
    <source>
        <dbReference type="SAM" id="MobiDB-lite"/>
    </source>
</evidence>
<feature type="region of interest" description="Disordered" evidence="1">
    <location>
        <begin position="436"/>
        <end position="466"/>
    </location>
</feature>
<dbReference type="OMA" id="MVINIRV"/>
<feature type="region of interest" description="Disordered" evidence="1">
    <location>
        <begin position="1"/>
        <end position="21"/>
    </location>
</feature>
<evidence type="ECO:0000313" key="2">
    <source>
        <dbReference type="EMBL" id="OJT15921.1"/>
    </source>
</evidence>
<evidence type="ECO:0000313" key="3">
    <source>
        <dbReference type="Proteomes" id="UP000184267"/>
    </source>
</evidence>
<reference evidence="2 3" key="1">
    <citation type="submission" date="2016-10" db="EMBL/GenBank/DDBJ databases">
        <title>Genome sequence of the basidiomycete white-rot fungus Trametes pubescens.</title>
        <authorList>
            <person name="Makela M.R."/>
            <person name="Granchi Z."/>
            <person name="Peng M."/>
            <person name="De Vries R.P."/>
            <person name="Grigoriev I."/>
            <person name="Riley R."/>
            <person name="Hilden K."/>
        </authorList>
    </citation>
    <scope>NUCLEOTIDE SEQUENCE [LARGE SCALE GENOMIC DNA]</scope>
    <source>
        <strain evidence="2 3">FBCC735</strain>
    </source>
</reference>
<feature type="compositionally biased region" description="Pro residues" evidence="1">
    <location>
        <begin position="442"/>
        <end position="466"/>
    </location>
</feature>
<name>A0A1M2W7T4_TRAPU</name>
<organism evidence="2 3">
    <name type="scientific">Trametes pubescens</name>
    <name type="common">White-rot fungus</name>
    <dbReference type="NCBI Taxonomy" id="154538"/>
    <lineage>
        <taxon>Eukaryota</taxon>
        <taxon>Fungi</taxon>
        <taxon>Dikarya</taxon>
        <taxon>Basidiomycota</taxon>
        <taxon>Agaricomycotina</taxon>
        <taxon>Agaricomycetes</taxon>
        <taxon>Polyporales</taxon>
        <taxon>Polyporaceae</taxon>
        <taxon>Trametes</taxon>
    </lineage>
</organism>
<feature type="region of interest" description="Disordered" evidence="1">
    <location>
        <begin position="310"/>
        <end position="372"/>
    </location>
</feature>
<accession>A0A1M2W7T4</accession>
<comment type="caution">
    <text evidence="2">The sequence shown here is derived from an EMBL/GenBank/DDBJ whole genome shotgun (WGS) entry which is preliminary data.</text>
</comment>
<proteinExistence type="predicted"/>
<dbReference type="OrthoDB" id="5338195at2759"/>
<keyword evidence="3" id="KW-1185">Reference proteome</keyword>
<dbReference type="EMBL" id="MNAD01000080">
    <property type="protein sequence ID" value="OJT15921.1"/>
    <property type="molecule type" value="Genomic_DNA"/>
</dbReference>
<dbReference type="AlphaFoldDB" id="A0A1M2W7T4"/>
<protein>
    <submittedName>
        <fullName evidence="2">Uncharacterized protein</fullName>
    </submittedName>
</protein>